<dbReference type="Pfam" id="PF11578">
    <property type="entry name" value="DUF3237"/>
    <property type="match status" value="1"/>
</dbReference>
<dbReference type="PANTHER" id="PTHR37315:SF1">
    <property type="entry name" value="UPF0311 PROTEIN BLR7842"/>
    <property type="match status" value="1"/>
</dbReference>
<protein>
    <submittedName>
        <fullName evidence="1">Uncharacterized protein</fullName>
    </submittedName>
</protein>
<comment type="caution">
    <text evidence="1">The sequence shown here is derived from an EMBL/GenBank/DDBJ whole genome shotgun (WGS) entry which is preliminary data.</text>
</comment>
<dbReference type="EMBL" id="BAABHV010000009">
    <property type="protein sequence ID" value="GAA5052842.1"/>
    <property type="molecule type" value="Genomic_DNA"/>
</dbReference>
<reference evidence="2" key="1">
    <citation type="journal article" date="2019" name="Int. J. Syst. Evol. Microbiol.">
        <title>The Global Catalogue of Microorganisms (GCM) 10K type strain sequencing project: providing services to taxonomists for standard genome sequencing and annotation.</title>
        <authorList>
            <consortium name="The Broad Institute Genomics Platform"/>
            <consortium name="The Broad Institute Genome Sequencing Center for Infectious Disease"/>
            <person name="Wu L."/>
            <person name="Ma J."/>
        </authorList>
    </citation>
    <scope>NUCLEOTIDE SEQUENCE [LARGE SCALE GENOMIC DNA]</scope>
    <source>
        <strain evidence="2">JCM 18014</strain>
    </source>
</reference>
<proteinExistence type="predicted"/>
<name>A0ABP9KA60_9SPHN</name>
<keyword evidence="2" id="KW-1185">Reference proteome</keyword>
<dbReference type="InterPro" id="IPR020915">
    <property type="entry name" value="UPF0311"/>
</dbReference>
<evidence type="ECO:0000313" key="1">
    <source>
        <dbReference type="EMBL" id="GAA5052842.1"/>
    </source>
</evidence>
<evidence type="ECO:0000313" key="2">
    <source>
        <dbReference type="Proteomes" id="UP001500518"/>
    </source>
</evidence>
<dbReference type="PANTHER" id="PTHR37315">
    <property type="entry name" value="UPF0311 PROTEIN BLR7842"/>
    <property type="match status" value="1"/>
</dbReference>
<organism evidence="1 2">
    <name type="scientific">Erythrobacter westpacificensis</name>
    <dbReference type="NCBI Taxonomy" id="1055231"/>
    <lineage>
        <taxon>Bacteria</taxon>
        <taxon>Pseudomonadati</taxon>
        <taxon>Pseudomonadota</taxon>
        <taxon>Alphaproteobacteria</taxon>
        <taxon>Sphingomonadales</taxon>
        <taxon>Erythrobacteraceae</taxon>
        <taxon>Erythrobacter/Porphyrobacter group</taxon>
        <taxon>Erythrobacter</taxon>
    </lineage>
</organism>
<accession>A0ABP9KA60</accession>
<dbReference type="Proteomes" id="UP001500518">
    <property type="component" value="Unassembled WGS sequence"/>
</dbReference>
<dbReference type="Gene3D" id="2.40.160.20">
    <property type="match status" value="1"/>
</dbReference>
<sequence length="161" mass="17338">MMGASQGQVPAHLEFAFETKVFFRADRCVFGPVPGGHHQGYTPCIGGEITGPALTGEIVPDSGADYADVRPDGTVVINSHYLLRAEDGTNIYINNRGYLVPSAEGGGEVIGGVRQPAYFRFTPTFIVPEGPLGWLARTVFVGAGRRCTDPDHSIFSYYAVR</sequence>
<gene>
    <name evidence="1" type="ORF">GCM10023208_14170</name>
</gene>